<evidence type="ECO:0000313" key="2">
    <source>
        <dbReference type="EMBL" id="GAI66810.1"/>
    </source>
</evidence>
<dbReference type="GO" id="GO:0003677">
    <property type="term" value="F:DNA binding"/>
    <property type="evidence" value="ECO:0007669"/>
    <property type="project" value="InterPro"/>
</dbReference>
<dbReference type="GO" id="GO:0006355">
    <property type="term" value="P:regulation of DNA-templated transcription"/>
    <property type="evidence" value="ECO:0007669"/>
    <property type="project" value="InterPro"/>
</dbReference>
<gene>
    <name evidence="2" type="ORF">S12H4_08737</name>
</gene>
<dbReference type="EMBL" id="BARW01003418">
    <property type="protein sequence ID" value="GAI66810.1"/>
    <property type="molecule type" value="Genomic_DNA"/>
</dbReference>
<feature type="domain" description="HTH merR-type" evidence="1">
    <location>
        <begin position="17"/>
        <end position="86"/>
    </location>
</feature>
<reference evidence="2" key="1">
    <citation type="journal article" date="2014" name="Front. Microbiol.">
        <title>High frequency of phylogenetically diverse reductive dehalogenase-homologous genes in deep subseafloor sedimentary metagenomes.</title>
        <authorList>
            <person name="Kawai M."/>
            <person name="Futagami T."/>
            <person name="Toyoda A."/>
            <person name="Takaki Y."/>
            <person name="Nishi S."/>
            <person name="Hori S."/>
            <person name="Arai W."/>
            <person name="Tsubouchi T."/>
            <person name="Morono Y."/>
            <person name="Uchiyama I."/>
            <person name="Ito T."/>
            <person name="Fujiyama A."/>
            <person name="Inagaki F."/>
            <person name="Takami H."/>
        </authorList>
    </citation>
    <scope>NUCLEOTIDE SEQUENCE</scope>
    <source>
        <strain evidence="2">Expedition CK06-06</strain>
    </source>
</reference>
<dbReference type="AlphaFoldDB" id="X1RUD1"/>
<organism evidence="2">
    <name type="scientific">marine sediment metagenome</name>
    <dbReference type="NCBI Taxonomy" id="412755"/>
    <lineage>
        <taxon>unclassified sequences</taxon>
        <taxon>metagenomes</taxon>
        <taxon>ecological metagenomes</taxon>
    </lineage>
</organism>
<comment type="caution">
    <text evidence="2">The sequence shown here is derived from an EMBL/GenBank/DDBJ whole genome shotgun (WGS) entry which is preliminary data.</text>
</comment>
<accession>X1RUD1</accession>
<dbReference type="InterPro" id="IPR000551">
    <property type="entry name" value="MerR-type_HTH_dom"/>
</dbReference>
<proteinExistence type="predicted"/>
<evidence type="ECO:0000259" key="1">
    <source>
        <dbReference type="Pfam" id="PF13411"/>
    </source>
</evidence>
<dbReference type="Gene3D" id="1.10.1660.10">
    <property type="match status" value="1"/>
</dbReference>
<sequence length="90" mass="10312">MYVGMSVETYGHIERGALLRESGISPVDLTNWVARGLLPRPSQRYFKGSRGSRSYYPAWAVELARDIKQMRSWGVSGVRVRKVLRGEEPW</sequence>
<protein>
    <recommendedName>
        <fullName evidence="1">HTH merR-type domain-containing protein</fullName>
    </recommendedName>
</protein>
<name>X1RUD1_9ZZZZ</name>
<dbReference type="Pfam" id="PF13411">
    <property type="entry name" value="MerR_1"/>
    <property type="match status" value="1"/>
</dbReference>